<evidence type="ECO:0008006" key="5">
    <source>
        <dbReference type="Google" id="ProtNLM"/>
    </source>
</evidence>
<dbReference type="Gene3D" id="3.40.395.10">
    <property type="entry name" value="Adenoviral Proteinase, Chain A"/>
    <property type="match status" value="1"/>
</dbReference>
<keyword evidence="2" id="KW-1133">Transmembrane helix</keyword>
<dbReference type="SUPFAM" id="SSF54001">
    <property type="entry name" value="Cysteine proteinases"/>
    <property type="match status" value="1"/>
</dbReference>
<dbReference type="Proteomes" id="UP001412067">
    <property type="component" value="Unassembled WGS sequence"/>
</dbReference>
<gene>
    <name evidence="3" type="ORF">KSP40_PGU008832</name>
</gene>
<feature type="region of interest" description="Disordered" evidence="1">
    <location>
        <begin position="1"/>
        <end position="21"/>
    </location>
</feature>
<keyword evidence="2" id="KW-0472">Membrane</keyword>
<sequence length="322" mass="36380">MSMSQRILPQRAQPGGPKGGHRALHEIIGDSLGVRACLRGIDSHWRGTRIPYVGIRINGEAFNPLPFWLGGPLRGGCESMIWHRDQISMDDLANFGPRVFNLKLQVSMKCYLQNDASERSISYFCIILTLVFLLLLIKATIFSRGNITVNRNGIKQLLESDEIDDQVIDAYCYLLKEKAKAMPQNFSKFVYIPRSVVDMYKAHIASYQEYLAGIITREDLQNATFVISPCHTPNHWFLLAAEVATKKWIAYDSLTTHADHREAAEDQVGKEIGEESKAVAKDGKTIGKERARQSACALSFADENQRRERNDRGICEFIFIVL</sequence>
<protein>
    <recommendedName>
        <fullName evidence="5">Ubiquitin-like protease family profile domain-containing protein</fullName>
    </recommendedName>
</protein>
<evidence type="ECO:0000313" key="3">
    <source>
        <dbReference type="EMBL" id="KAK8970468.1"/>
    </source>
</evidence>
<reference evidence="3 4" key="1">
    <citation type="journal article" date="2022" name="Nat. Plants">
        <title>Genomes of leafy and leafless Platanthera orchids illuminate the evolution of mycoheterotrophy.</title>
        <authorList>
            <person name="Li M.H."/>
            <person name="Liu K.W."/>
            <person name="Li Z."/>
            <person name="Lu H.C."/>
            <person name="Ye Q.L."/>
            <person name="Zhang D."/>
            <person name="Wang J.Y."/>
            <person name="Li Y.F."/>
            <person name="Zhong Z.M."/>
            <person name="Liu X."/>
            <person name="Yu X."/>
            <person name="Liu D.K."/>
            <person name="Tu X.D."/>
            <person name="Liu B."/>
            <person name="Hao Y."/>
            <person name="Liao X.Y."/>
            <person name="Jiang Y.T."/>
            <person name="Sun W.H."/>
            <person name="Chen J."/>
            <person name="Chen Y.Q."/>
            <person name="Ai Y."/>
            <person name="Zhai J.W."/>
            <person name="Wu S.S."/>
            <person name="Zhou Z."/>
            <person name="Hsiao Y.Y."/>
            <person name="Wu W.L."/>
            <person name="Chen Y.Y."/>
            <person name="Lin Y.F."/>
            <person name="Hsu J.L."/>
            <person name="Li C.Y."/>
            <person name="Wang Z.W."/>
            <person name="Zhao X."/>
            <person name="Zhong W.Y."/>
            <person name="Ma X.K."/>
            <person name="Ma L."/>
            <person name="Huang J."/>
            <person name="Chen G.Z."/>
            <person name="Huang M.Z."/>
            <person name="Huang L."/>
            <person name="Peng D.H."/>
            <person name="Luo Y.B."/>
            <person name="Zou S.Q."/>
            <person name="Chen S.P."/>
            <person name="Lan S."/>
            <person name="Tsai W.C."/>
            <person name="Van de Peer Y."/>
            <person name="Liu Z.J."/>
        </authorList>
    </citation>
    <scope>NUCLEOTIDE SEQUENCE [LARGE SCALE GENOMIC DNA]</scope>
    <source>
        <strain evidence="3">Lor288</strain>
    </source>
</reference>
<keyword evidence="2" id="KW-0812">Transmembrane</keyword>
<comment type="caution">
    <text evidence="3">The sequence shown here is derived from an EMBL/GenBank/DDBJ whole genome shotgun (WGS) entry which is preliminary data.</text>
</comment>
<name>A0ABR2N1U7_9ASPA</name>
<accession>A0ABR2N1U7</accession>
<evidence type="ECO:0000256" key="1">
    <source>
        <dbReference type="SAM" id="MobiDB-lite"/>
    </source>
</evidence>
<evidence type="ECO:0000256" key="2">
    <source>
        <dbReference type="SAM" id="Phobius"/>
    </source>
</evidence>
<dbReference type="EMBL" id="JBBWWR010000002">
    <property type="protein sequence ID" value="KAK8970468.1"/>
    <property type="molecule type" value="Genomic_DNA"/>
</dbReference>
<evidence type="ECO:0000313" key="4">
    <source>
        <dbReference type="Proteomes" id="UP001412067"/>
    </source>
</evidence>
<organism evidence="3 4">
    <name type="scientific">Platanthera guangdongensis</name>
    <dbReference type="NCBI Taxonomy" id="2320717"/>
    <lineage>
        <taxon>Eukaryota</taxon>
        <taxon>Viridiplantae</taxon>
        <taxon>Streptophyta</taxon>
        <taxon>Embryophyta</taxon>
        <taxon>Tracheophyta</taxon>
        <taxon>Spermatophyta</taxon>
        <taxon>Magnoliopsida</taxon>
        <taxon>Liliopsida</taxon>
        <taxon>Asparagales</taxon>
        <taxon>Orchidaceae</taxon>
        <taxon>Orchidoideae</taxon>
        <taxon>Orchideae</taxon>
        <taxon>Orchidinae</taxon>
        <taxon>Platanthera</taxon>
    </lineage>
</organism>
<feature type="transmembrane region" description="Helical" evidence="2">
    <location>
        <begin position="121"/>
        <end position="142"/>
    </location>
</feature>
<dbReference type="InterPro" id="IPR038765">
    <property type="entry name" value="Papain-like_cys_pep_sf"/>
</dbReference>
<keyword evidence="4" id="KW-1185">Reference proteome</keyword>
<proteinExistence type="predicted"/>